<evidence type="ECO:0000256" key="4">
    <source>
        <dbReference type="ARBA" id="ARBA00022840"/>
    </source>
</evidence>
<dbReference type="Pfam" id="PF00580">
    <property type="entry name" value="UvrD-helicase"/>
    <property type="match status" value="1"/>
</dbReference>
<proteinExistence type="predicted"/>
<feature type="domain" description="UvrD-like helicase ATP-binding" evidence="7">
    <location>
        <begin position="208"/>
        <end position="607"/>
    </location>
</feature>
<protein>
    <submittedName>
        <fullName evidence="8">ATPase AAA</fullName>
    </submittedName>
</protein>
<dbReference type="NCBIfam" id="NF041464">
    <property type="entry name" value="HelD_BACSU"/>
    <property type="match status" value="1"/>
</dbReference>
<keyword evidence="6" id="KW-0175">Coiled coil</keyword>
<keyword evidence="3 5" id="KW-0347">Helicase</keyword>
<dbReference type="AlphaFoldDB" id="A0A0D1BXQ4"/>
<evidence type="ECO:0000256" key="3">
    <source>
        <dbReference type="ARBA" id="ARBA00022806"/>
    </source>
</evidence>
<keyword evidence="2 5" id="KW-0378">Hydrolase</keyword>
<dbReference type="GO" id="GO:0005524">
    <property type="term" value="F:ATP binding"/>
    <property type="evidence" value="ECO:0007669"/>
    <property type="project" value="UniProtKB-UniRule"/>
</dbReference>
<dbReference type="PATRIC" id="fig|1379739.3.peg.3256"/>
<dbReference type="Gene3D" id="3.40.50.300">
    <property type="entry name" value="P-loop containing nucleotide triphosphate hydrolases"/>
    <property type="match status" value="3"/>
</dbReference>
<dbReference type="GO" id="GO:0003677">
    <property type="term" value="F:DNA binding"/>
    <property type="evidence" value="ECO:0007669"/>
    <property type="project" value="InterPro"/>
</dbReference>
<organism evidence="8 9">
    <name type="scientific">Clostridium botulinum B2 450</name>
    <dbReference type="NCBI Taxonomy" id="1379739"/>
    <lineage>
        <taxon>Bacteria</taxon>
        <taxon>Bacillati</taxon>
        <taxon>Bacillota</taxon>
        <taxon>Clostridia</taxon>
        <taxon>Eubacteriales</taxon>
        <taxon>Clostridiaceae</taxon>
        <taxon>Clostridium</taxon>
    </lineage>
</organism>
<dbReference type="InterPro" id="IPR027417">
    <property type="entry name" value="P-loop_NTPase"/>
</dbReference>
<dbReference type="FunFam" id="3.40.50.300:FF:004107">
    <property type="entry name" value="DNA helicase"/>
    <property type="match status" value="1"/>
</dbReference>
<dbReference type="HOGENOM" id="CLU_010312_4_0_9"/>
<keyword evidence="1 5" id="KW-0547">Nucleotide-binding</keyword>
<gene>
    <name evidence="8" type="ORF">N495_14310</name>
</gene>
<evidence type="ECO:0000313" key="9">
    <source>
        <dbReference type="Proteomes" id="UP000032250"/>
    </source>
</evidence>
<dbReference type="InterPro" id="IPR000212">
    <property type="entry name" value="DNA_helicase_UvrD/REP"/>
</dbReference>
<dbReference type="Proteomes" id="UP000032250">
    <property type="component" value="Unassembled WGS sequence"/>
</dbReference>
<dbReference type="RefSeq" id="WP_043032236.1">
    <property type="nucleotide sequence ID" value="NZ_JXSU01000007.1"/>
</dbReference>
<dbReference type="PANTHER" id="PTHR11070:SF17">
    <property type="entry name" value="DNA HELICASE IV"/>
    <property type="match status" value="1"/>
</dbReference>
<keyword evidence="4 5" id="KW-0067">ATP-binding</keyword>
<sequence>MSIEKESFNIEKEKLNETIEWIEEKITSLKEREEHISNKINEINKEVKGAYNYEVESLQNSLQINKKNLNSYKSSVSVPYFARIDFREKLKDSESFYIGKVGLLDEEDKEEMVVDWRSPIADLYYSGVQGKASYEAPIGNIEGELLLKRKFIIKNQKLIDAFDEGINEIILNFNEENERNGEKALIDEFLKINLEENRGNKLKDIVSTIQKEQNDIIRADMYKPLIIQGSAGSGKTTIALHRIAYLLYKYKNKITGEDIVILAPNKLFLDYISEVLPNLGVDKVKQSTFNKLSKEILNFNYEIIDKDEKLSKIIENRNSKENKFITNASKIKGSLVYKKMLDRYIKYLELNDMFIDNIKIQGYVLFPSREIIRLYKNDLKHLPLNKRKIEIKRYLNNKIDAKIQNVWNDIDKEYILKIREVKSKYKEDEEEEKRNNVIKLYEERDKKKEEIKLEAEEVLKETIKEWFIDDVVDVYRDMYMEEENLNYATTGIIPEALVNYMKNKIEEDANKEKIDEEDLAALLYLKINIDGVDNYKFSHMVIDEAQDYSPLELYVLKLLSKARGYTIVGDLGQSIYYYKGIDKWEKLIKEVYEEGEYIPLKQSYRSTVEIVDFANKVLRKQKNNLQPAKAVLRHGKYPEKIQYQDEKDFYEKLNSVIETIEKKEDKTIAIICKDYEQCESLKEFLHLKEEKQWEIVNKNTEILPKRIVIPSYITKGLEFDCSIIYDCSEENYSETELDKKILYVVLTRALHEEYIFYKGKITKLLI</sequence>
<evidence type="ECO:0000313" key="8">
    <source>
        <dbReference type="EMBL" id="KIS24692.1"/>
    </source>
</evidence>
<name>A0A0D1BXQ4_CLOBO</name>
<dbReference type="InterPro" id="IPR014016">
    <property type="entry name" value="UvrD-like_ATP-bd"/>
</dbReference>
<dbReference type="EMBL" id="JXSU01000007">
    <property type="protein sequence ID" value="KIS24692.1"/>
    <property type="molecule type" value="Genomic_DNA"/>
</dbReference>
<dbReference type="InterPro" id="IPR048228">
    <property type="entry name" value="HelD_bacillota"/>
</dbReference>
<dbReference type="GO" id="GO:0000725">
    <property type="term" value="P:recombinational repair"/>
    <property type="evidence" value="ECO:0007669"/>
    <property type="project" value="TreeGrafter"/>
</dbReference>
<evidence type="ECO:0000256" key="6">
    <source>
        <dbReference type="SAM" id="Coils"/>
    </source>
</evidence>
<feature type="coiled-coil region" evidence="6">
    <location>
        <begin position="430"/>
        <end position="461"/>
    </location>
</feature>
<dbReference type="OrthoDB" id="9787585at2"/>
<comment type="caution">
    <text evidence="8">The sequence shown here is derived from an EMBL/GenBank/DDBJ whole genome shotgun (WGS) entry which is preliminary data.</text>
</comment>
<evidence type="ECO:0000259" key="7">
    <source>
        <dbReference type="PROSITE" id="PS51198"/>
    </source>
</evidence>
<feature type="coiled-coil region" evidence="6">
    <location>
        <begin position="5"/>
        <end position="46"/>
    </location>
</feature>
<reference evidence="8 9" key="1">
    <citation type="submission" date="2014-06" db="EMBL/GenBank/DDBJ databases">
        <title>Genome characterization of distinct group I Clostridium botulinum lineages.</title>
        <authorList>
            <person name="Giordani F."/>
            <person name="Anselmo A."/>
            <person name="Fillo S."/>
            <person name="Palozzi A.M."/>
            <person name="Fortunato A."/>
            <person name="Gentile B."/>
            <person name="Ciammaruconi A."/>
            <person name="Anniballi F."/>
            <person name="De Medici D."/>
            <person name="Lista F."/>
        </authorList>
    </citation>
    <scope>NUCLEOTIDE SEQUENCE [LARGE SCALE GENOMIC DNA]</scope>
    <source>
        <strain evidence="8 9">B2 450</strain>
    </source>
</reference>
<evidence type="ECO:0000256" key="1">
    <source>
        <dbReference type="ARBA" id="ARBA00022741"/>
    </source>
</evidence>
<feature type="binding site" evidence="5">
    <location>
        <begin position="229"/>
        <end position="236"/>
    </location>
    <ligand>
        <name>ATP</name>
        <dbReference type="ChEBI" id="CHEBI:30616"/>
    </ligand>
</feature>
<dbReference type="GO" id="GO:0043138">
    <property type="term" value="F:3'-5' DNA helicase activity"/>
    <property type="evidence" value="ECO:0007669"/>
    <property type="project" value="TreeGrafter"/>
</dbReference>
<accession>A0A0D1BXQ4</accession>
<dbReference type="PANTHER" id="PTHR11070">
    <property type="entry name" value="UVRD / RECB / PCRA DNA HELICASE FAMILY MEMBER"/>
    <property type="match status" value="1"/>
</dbReference>
<evidence type="ECO:0000256" key="5">
    <source>
        <dbReference type="PROSITE-ProRule" id="PRU00560"/>
    </source>
</evidence>
<evidence type="ECO:0000256" key="2">
    <source>
        <dbReference type="ARBA" id="ARBA00022801"/>
    </source>
</evidence>
<dbReference type="GO" id="GO:0016787">
    <property type="term" value="F:hydrolase activity"/>
    <property type="evidence" value="ECO:0007669"/>
    <property type="project" value="UniProtKB-UniRule"/>
</dbReference>
<dbReference type="GO" id="GO:0005829">
    <property type="term" value="C:cytosol"/>
    <property type="evidence" value="ECO:0007669"/>
    <property type="project" value="TreeGrafter"/>
</dbReference>
<dbReference type="SUPFAM" id="SSF52540">
    <property type="entry name" value="P-loop containing nucleoside triphosphate hydrolases"/>
    <property type="match status" value="1"/>
</dbReference>
<dbReference type="PROSITE" id="PS51198">
    <property type="entry name" value="UVRD_HELICASE_ATP_BIND"/>
    <property type="match status" value="1"/>
</dbReference>